<dbReference type="GO" id="GO:0004497">
    <property type="term" value="F:monooxygenase activity"/>
    <property type="evidence" value="ECO:0007669"/>
    <property type="project" value="TreeGrafter"/>
</dbReference>
<dbReference type="Proteomes" id="UP000291144">
    <property type="component" value="Unassembled WGS sequence"/>
</dbReference>
<dbReference type="Gene3D" id="3.50.50.60">
    <property type="entry name" value="FAD/NAD(P)-binding domain"/>
    <property type="match status" value="1"/>
</dbReference>
<gene>
    <name evidence="2" type="ORF">E0H73_06330</name>
</gene>
<evidence type="ECO:0000313" key="2">
    <source>
        <dbReference type="EMBL" id="TCC66487.1"/>
    </source>
</evidence>
<dbReference type="AlphaFoldDB" id="A0A4R0L1J9"/>
<dbReference type="OrthoDB" id="9808049at2"/>
<evidence type="ECO:0000256" key="1">
    <source>
        <dbReference type="ARBA" id="ARBA00023002"/>
    </source>
</evidence>
<protein>
    <submittedName>
        <fullName evidence="2">Portal protein</fullName>
    </submittedName>
</protein>
<dbReference type="PANTHER" id="PTHR43539">
    <property type="entry name" value="FLAVIN-BINDING MONOOXYGENASE-LIKE PROTEIN (AFU_ORTHOLOGUE AFUA_4G09220)"/>
    <property type="match status" value="1"/>
</dbReference>
<dbReference type="GO" id="GO:0050660">
    <property type="term" value="F:flavin adenine dinucleotide binding"/>
    <property type="evidence" value="ECO:0007669"/>
    <property type="project" value="TreeGrafter"/>
</dbReference>
<keyword evidence="1" id="KW-0560">Oxidoreductase</keyword>
<reference evidence="2 3" key="1">
    <citation type="submission" date="2019-02" db="EMBL/GenBank/DDBJ databases">
        <title>Kribbella capetownensis sp. nov. and Kribbella speibonae sp. nov., isolated from soil.</title>
        <authorList>
            <person name="Curtis S.M."/>
            <person name="Norton I."/>
            <person name="Everest G.J."/>
            <person name="Meyers P.R."/>
        </authorList>
    </citation>
    <scope>NUCLEOTIDE SEQUENCE [LARGE SCALE GENOMIC DNA]</scope>
    <source>
        <strain evidence="2 3">NRRL B-24813</strain>
    </source>
</reference>
<sequence>MNRFGTVVIGGGQAGLVMGYHLKRRGEDFVILEGHPRIGDSWRRRYDSLRLFSPPRYASLPGLPIPVDDCPTRDEMGDYLEQYAAHFELPVRAGVRVTRVSRDAEGFRVETDEGEYLADQVIVAGGSHAVPQRPAFASELDPAIRQLHSLEYRNPEQLADGTVLVVGAANSGTDIALEAVKTHRTLLAGRHPGQVPVDIDSGRGRMMLPIVMFVFRHVLTRRTPMGRKALAEREGHGVTLVRNKLADLDAAGVVATSRIESVRDGQPVTAEGDILPDVGTVVWCTGSGPDHSFLDLPVFEGGRVRHERGVATGEPGLMFLGLEFQFAVASGTIQGLDRDARYLLRQLRQNTVRSASRPVTVDRR</sequence>
<dbReference type="RefSeq" id="WP_131352428.1">
    <property type="nucleotide sequence ID" value="NZ_SJKB01000001.1"/>
</dbReference>
<dbReference type="SUPFAM" id="SSF51905">
    <property type="entry name" value="FAD/NAD(P)-binding domain"/>
    <property type="match status" value="1"/>
</dbReference>
<dbReference type="InterPro" id="IPR050982">
    <property type="entry name" value="Auxin_biosynth/cation_transpt"/>
</dbReference>
<proteinExistence type="predicted"/>
<dbReference type="Pfam" id="PF13738">
    <property type="entry name" value="Pyr_redox_3"/>
    <property type="match status" value="1"/>
</dbReference>
<accession>A0A4R0L1J9</accession>
<organism evidence="2 3">
    <name type="scientific">Kribbella pittospori</name>
    <dbReference type="NCBI Taxonomy" id="722689"/>
    <lineage>
        <taxon>Bacteria</taxon>
        <taxon>Bacillati</taxon>
        <taxon>Actinomycetota</taxon>
        <taxon>Actinomycetes</taxon>
        <taxon>Propionibacteriales</taxon>
        <taxon>Kribbellaceae</taxon>
        <taxon>Kribbella</taxon>
    </lineage>
</organism>
<keyword evidence="3" id="KW-1185">Reference proteome</keyword>
<dbReference type="EMBL" id="SJKB01000001">
    <property type="protein sequence ID" value="TCC66487.1"/>
    <property type="molecule type" value="Genomic_DNA"/>
</dbReference>
<evidence type="ECO:0000313" key="3">
    <source>
        <dbReference type="Proteomes" id="UP000291144"/>
    </source>
</evidence>
<dbReference type="PANTHER" id="PTHR43539:SF78">
    <property type="entry name" value="FLAVIN-CONTAINING MONOOXYGENASE"/>
    <property type="match status" value="1"/>
</dbReference>
<comment type="caution">
    <text evidence="2">The sequence shown here is derived from an EMBL/GenBank/DDBJ whole genome shotgun (WGS) entry which is preliminary data.</text>
</comment>
<name>A0A4R0L1J9_9ACTN</name>
<dbReference type="InterPro" id="IPR036188">
    <property type="entry name" value="FAD/NAD-bd_sf"/>
</dbReference>